<dbReference type="AlphaFoldDB" id="A0A2N0AIY5"/>
<organism evidence="2 3">
    <name type="scientific">Leptospira harrisiae</name>
    <dbReference type="NCBI Taxonomy" id="2023189"/>
    <lineage>
        <taxon>Bacteria</taxon>
        <taxon>Pseudomonadati</taxon>
        <taxon>Spirochaetota</taxon>
        <taxon>Spirochaetia</taxon>
        <taxon>Leptospirales</taxon>
        <taxon>Leptospiraceae</taxon>
        <taxon>Leptospira</taxon>
    </lineage>
</organism>
<dbReference type="Proteomes" id="UP000232145">
    <property type="component" value="Unassembled WGS sequence"/>
</dbReference>
<dbReference type="EMBL" id="NPDX01000003">
    <property type="protein sequence ID" value="PJZ84244.1"/>
    <property type="molecule type" value="Genomic_DNA"/>
</dbReference>
<accession>A0A2N0AIY5</accession>
<evidence type="ECO:0000313" key="2">
    <source>
        <dbReference type="EMBL" id="PJZ84244.1"/>
    </source>
</evidence>
<keyword evidence="1" id="KW-1133">Transmembrane helix</keyword>
<keyword evidence="1" id="KW-0812">Transmembrane</keyword>
<keyword evidence="3" id="KW-1185">Reference proteome</keyword>
<dbReference type="OrthoDB" id="335586at2"/>
<evidence type="ECO:0000256" key="1">
    <source>
        <dbReference type="SAM" id="Phobius"/>
    </source>
</evidence>
<dbReference type="RefSeq" id="WP_100744482.1">
    <property type="nucleotide sequence ID" value="NZ_NPDW01000002.1"/>
</dbReference>
<name>A0A2N0AIY5_9LEPT</name>
<reference evidence="2 3" key="1">
    <citation type="submission" date="2017-07" db="EMBL/GenBank/DDBJ databases">
        <title>Leptospira spp. isolated from tropical soils.</title>
        <authorList>
            <person name="Thibeaux R."/>
            <person name="Iraola G."/>
            <person name="Ferres I."/>
            <person name="Bierque E."/>
            <person name="Girault D."/>
            <person name="Soupe-Gilbert M.-E."/>
            <person name="Picardeau M."/>
            <person name="Goarant C."/>
        </authorList>
    </citation>
    <scope>NUCLEOTIDE SEQUENCE [LARGE SCALE GENOMIC DNA]</scope>
    <source>
        <strain evidence="2 3">FH2-B-A1</strain>
    </source>
</reference>
<evidence type="ECO:0000313" key="3">
    <source>
        <dbReference type="Proteomes" id="UP000232145"/>
    </source>
</evidence>
<comment type="caution">
    <text evidence="2">The sequence shown here is derived from an EMBL/GenBank/DDBJ whole genome shotgun (WGS) entry which is preliminary data.</text>
</comment>
<proteinExistence type="predicted"/>
<protein>
    <submittedName>
        <fullName evidence="2">Uncharacterized protein</fullName>
    </submittedName>
</protein>
<feature type="transmembrane region" description="Helical" evidence="1">
    <location>
        <begin position="21"/>
        <end position="39"/>
    </location>
</feature>
<keyword evidence="1" id="KW-0472">Membrane</keyword>
<gene>
    <name evidence="2" type="ORF">CH364_13020</name>
</gene>
<sequence>MKTTTQLSRHFDRLRERIIQFVRWNLPVLLMTGLSLFFLKCDGKTAGAETHLVPILLATESNATSQLGGNQGGSVGIITPIAEDDIQAVAPLLNEITYLTNPANPADDPYSTKGLLQFQKSSISFQKPVPANTEISLYFGKKNMELNSDGTVTNALETLKRTAGNFSGYTYLCDSDRKYKVFVVAKNEFGISTKQLTIGHPRKCADAIKSPGTIGNCTDYCIETTKSGDKIEIISKYNLPMDGNYLHLDLSVVSPRSFTESIAPAVDLEIGIPLAGLHTIKTSFEIQEKEFLCTEVQSFLNVDQPQRSSLLKGYVAIPNE</sequence>